<gene>
    <name evidence="2" type="ORF">IMSHALPRED_010184</name>
</gene>
<evidence type="ECO:0000256" key="1">
    <source>
        <dbReference type="SAM" id="SignalP"/>
    </source>
</evidence>
<keyword evidence="1" id="KW-0732">Signal</keyword>
<evidence type="ECO:0000313" key="2">
    <source>
        <dbReference type="EMBL" id="CAF9935328.1"/>
    </source>
</evidence>
<protein>
    <submittedName>
        <fullName evidence="2">Uncharacterized protein</fullName>
    </submittedName>
</protein>
<dbReference type="EMBL" id="CAJPDT010000083">
    <property type="protein sequence ID" value="CAF9935328.1"/>
    <property type="molecule type" value="Genomic_DNA"/>
</dbReference>
<evidence type="ECO:0000313" key="3">
    <source>
        <dbReference type="Proteomes" id="UP000664534"/>
    </source>
</evidence>
<name>A0A8H3G2A0_9LECA</name>
<dbReference type="OrthoDB" id="5400679at2759"/>
<reference evidence="2" key="1">
    <citation type="submission" date="2021-03" db="EMBL/GenBank/DDBJ databases">
        <authorList>
            <person name="Tagirdzhanova G."/>
        </authorList>
    </citation>
    <scope>NUCLEOTIDE SEQUENCE</scope>
</reference>
<dbReference type="AlphaFoldDB" id="A0A8H3G2A0"/>
<proteinExistence type="predicted"/>
<organism evidence="2 3">
    <name type="scientific">Imshaugia aleurites</name>
    <dbReference type="NCBI Taxonomy" id="172621"/>
    <lineage>
        <taxon>Eukaryota</taxon>
        <taxon>Fungi</taxon>
        <taxon>Dikarya</taxon>
        <taxon>Ascomycota</taxon>
        <taxon>Pezizomycotina</taxon>
        <taxon>Lecanoromycetes</taxon>
        <taxon>OSLEUM clade</taxon>
        <taxon>Lecanoromycetidae</taxon>
        <taxon>Lecanorales</taxon>
        <taxon>Lecanorineae</taxon>
        <taxon>Parmeliaceae</taxon>
        <taxon>Imshaugia</taxon>
    </lineage>
</organism>
<feature type="signal peptide" evidence="1">
    <location>
        <begin position="1"/>
        <end position="18"/>
    </location>
</feature>
<keyword evidence="3" id="KW-1185">Reference proteome</keyword>
<feature type="chain" id="PRO_5034790624" evidence="1">
    <location>
        <begin position="19"/>
        <end position="310"/>
    </location>
</feature>
<accession>A0A8H3G2A0</accession>
<comment type="caution">
    <text evidence="2">The sequence shown here is derived from an EMBL/GenBank/DDBJ whole genome shotgun (WGS) entry which is preliminary data.</text>
</comment>
<dbReference type="Proteomes" id="UP000664534">
    <property type="component" value="Unassembled WGS sequence"/>
</dbReference>
<sequence>MCTAILAGFSLLSSFVSAAILLPPNNVPRAPQTLPTQLLPTNITNTTSNVLHIQCDSTRYGRNLSPNSCRNVFDYIRESDLQTTFAERHTGRPEALPLPERVVSSDGLCFVQPQLLRGAVTGRASSTQIRQAAYTLFERCVIEKGIGGIAADIGGDNHLSVIIAEYAPHVRCDRTATPGPPFESCLVIAADMIATKDRKVFGDASKDPRVQVNLPSVLKAIDARCQASIEITGKSTSATWYEIWEAMSALSTICVRSSGKGGKAYGLGLRKNIFIQLSDETPDLSQPAVNVSASASFLNLEASNAFLEVS</sequence>